<sequence>GKQAIADWYILNLPLTASLQGQNLGRTSVPAQRLCEKWGQAGDPESMSASAILRDHLSACDAASKLRSQAHAIEKTEMHKYMRTLTEKRTDWPTNIKLELVKRSIKEKREAGDLDGVLVASSPWRYSDSDAECEWDPFKPTVSAVEGSIAGEPSNFAHMLVDETLGRSHVVFGVCKTALQRFDLIGEDIDEGYGEVTGTLMHIFKALVAFIVPEPGYLNCSDANVDVLFIHALVEPMRKTQPWARALATVVKSTPYWKDLLNDFRTTREATLIEWPKLVSLMDQFAKREDVPTETVTWVLDNYTTWLGTLRHNLMPKFETILIYRLGNISLDVGEAKKSGDRERFRVGVQDRRNAMVQVAELLGHKAAFRNCVTTFDEWIATDGAHSAYHQLELSLVTIADSQDMSWAAAQDCGLL</sequence>
<gene>
    <name evidence="1" type="ORF">PCOR1329_LOCUS42223</name>
</gene>
<reference evidence="1" key="1">
    <citation type="submission" date="2023-10" db="EMBL/GenBank/DDBJ databases">
        <authorList>
            <person name="Chen Y."/>
            <person name="Shah S."/>
            <person name="Dougan E. K."/>
            <person name="Thang M."/>
            <person name="Chan C."/>
        </authorList>
    </citation>
    <scope>NUCLEOTIDE SEQUENCE [LARGE SCALE GENOMIC DNA]</scope>
</reference>
<evidence type="ECO:0000313" key="2">
    <source>
        <dbReference type="Proteomes" id="UP001189429"/>
    </source>
</evidence>
<dbReference type="Proteomes" id="UP001189429">
    <property type="component" value="Unassembled WGS sequence"/>
</dbReference>
<dbReference type="EMBL" id="CAUYUJ010015071">
    <property type="protein sequence ID" value="CAK0849561.1"/>
    <property type="molecule type" value="Genomic_DNA"/>
</dbReference>
<keyword evidence="2" id="KW-1185">Reference proteome</keyword>
<feature type="non-terminal residue" evidence="1">
    <location>
        <position position="1"/>
    </location>
</feature>
<evidence type="ECO:0000313" key="1">
    <source>
        <dbReference type="EMBL" id="CAK0849561.1"/>
    </source>
</evidence>
<accession>A0ABN9TTM5</accession>
<protein>
    <submittedName>
        <fullName evidence="1">Uncharacterized protein</fullName>
    </submittedName>
</protein>
<comment type="caution">
    <text evidence="1">The sequence shown here is derived from an EMBL/GenBank/DDBJ whole genome shotgun (WGS) entry which is preliminary data.</text>
</comment>
<proteinExistence type="predicted"/>
<organism evidence="1 2">
    <name type="scientific">Prorocentrum cordatum</name>
    <dbReference type="NCBI Taxonomy" id="2364126"/>
    <lineage>
        <taxon>Eukaryota</taxon>
        <taxon>Sar</taxon>
        <taxon>Alveolata</taxon>
        <taxon>Dinophyceae</taxon>
        <taxon>Prorocentrales</taxon>
        <taxon>Prorocentraceae</taxon>
        <taxon>Prorocentrum</taxon>
    </lineage>
</organism>
<name>A0ABN9TTM5_9DINO</name>